<keyword evidence="2" id="KW-1185">Reference proteome</keyword>
<dbReference type="AlphaFoldDB" id="A0A1E5UXU9"/>
<dbReference type="EMBL" id="LWDX02059318">
    <property type="protein sequence ID" value="OEL17615.1"/>
    <property type="molecule type" value="Genomic_DNA"/>
</dbReference>
<organism evidence="1 2">
    <name type="scientific">Dichanthelium oligosanthes</name>
    <dbReference type="NCBI Taxonomy" id="888268"/>
    <lineage>
        <taxon>Eukaryota</taxon>
        <taxon>Viridiplantae</taxon>
        <taxon>Streptophyta</taxon>
        <taxon>Embryophyta</taxon>
        <taxon>Tracheophyta</taxon>
        <taxon>Spermatophyta</taxon>
        <taxon>Magnoliopsida</taxon>
        <taxon>Liliopsida</taxon>
        <taxon>Poales</taxon>
        <taxon>Poaceae</taxon>
        <taxon>PACMAD clade</taxon>
        <taxon>Panicoideae</taxon>
        <taxon>Panicodae</taxon>
        <taxon>Paniceae</taxon>
        <taxon>Dichantheliinae</taxon>
        <taxon>Dichanthelium</taxon>
    </lineage>
</organism>
<reference evidence="1 2" key="1">
    <citation type="submission" date="2016-09" db="EMBL/GenBank/DDBJ databases">
        <title>The draft genome of Dichanthelium oligosanthes: A C3 panicoid grass species.</title>
        <authorList>
            <person name="Studer A.J."/>
            <person name="Schnable J.C."/>
            <person name="Brutnell T.P."/>
        </authorList>
    </citation>
    <scope>NUCLEOTIDE SEQUENCE [LARGE SCALE GENOMIC DNA]</scope>
    <source>
        <strain evidence="2">cv. Kellogg 1175</strain>
        <tissue evidence="1">Leaf</tissue>
    </source>
</reference>
<dbReference type="OrthoDB" id="692152at2759"/>
<dbReference type="Proteomes" id="UP000095767">
    <property type="component" value="Unassembled WGS sequence"/>
</dbReference>
<name>A0A1E5UXU9_9POAL</name>
<accession>A0A1E5UXU9</accession>
<evidence type="ECO:0000313" key="2">
    <source>
        <dbReference type="Proteomes" id="UP000095767"/>
    </source>
</evidence>
<proteinExistence type="predicted"/>
<protein>
    <submittedName>
        <fullName evidence="1">Uncharacterized protein</fullName>
    </submittedName>
</protein>
<gene>
    <name evidence="1" type="ORF">BAE44_0021367</name>
</gene>
<comment type="caution">
    <text evidence="1">The sequence shown here is derived from an EMBL/GenBank/DDBJ whole genome shotgun (WGS) entry which is preliminary data.</text>
</comment>
<evidence type="ECO:0000313" key="1">
    <source>
        <dbReference type="EMBL" id="OEL17615.1"/>
    </source>
</evidence>
<sequence length="223" mass="24163">MASLAATGLLFPGAGTPVIRTAASCPLRPVAPSSIRLSAAANAPARARLRSAARATACVRLRCAPSGNNNITGLEGVTEDDVADLPWWAPSIEELIELENTDFSPEAIQERFVRESKEAAAAVKGAVSGLLLRPLRDLFHDVRKLKTVYDIEEFHIGLPVGALMACVALYHLCKAAPSAFVDFALHYSFYRLCVMAADVRRRGFATDLIIRLKLCEFISLLIQ</sequence>